<reference evidence="1 2" key="1">
    <citation type="submission" date="2019-03" db="EMBL/GenBank/DDBJ databases">
        <title>Genomic Encyclopedia of Archaeal and Bacterial Type Strains, Phase II (KMG-II): from individual species to whole genera.</title>
        <authorList>
            <person name="Goeker M."/>
        </authorList>
    </citation>
    <scope>NUCLEOTIDE SEQUENCE [LARGE SCALE GENOMIC DNA]</scope>
    <source>
        <strain evidence="1 2">DSM 15388</strain>
    </source>
</reference>
<dbReference type="Gene3D" id="3.40.50.2000">
    <property type="entry name" value="Glycogen Phosphorylase B"/>
    <property type="match status" value="1"/>
</dbReference>
<comment type="caution">
    <text evidence="1">The sequence shown here is derived from an EMBL/GenBank/DDBJ whole genome shotgun (WGS) entry which is preliminary data.</text>
</comment>
<dbReference type="EMBL" id="SLZR01000004">
    <property type="protein sequence ID" value="TCS41951.1"/>
    <property type="molecule type" value="Genomic_DNA"/>
</dbReference>
<gene>
    <name evidence="1" type="ORF">BCF53_10455</name>
</gene>
<evidence type="ECO:0000313" key="1">
    <source>
        <dbReference type="EMBL" id="TCS41951.1"/>
    </source>
</evidence>
<sequence length="420" mass="47243">MLTIVLCDPALRELGGHHPAALQAMLSTRLVTGEKACCHVYGHMDCPDEYVATLNARHCKFYKHFGTDFYQYFYKPADIASTQPYIRLLSVEYTEVLQRYKSFNQPVLFWFHTLNWQHAYALALALEGFKNTELTKAPIVVGLMYNPYNSQNIVGSNGANVALNFELAFKYLNKFKNVQLYAADGELAAVYSKILSQPLDVHPCILLGSKPAQKQPSAGENRRVILFSGDAKLDKGFGDLPKIAKSLVVNPAFSDVEFVVQYTVTNNSAVLSAIDSRLKQLAAEHSRLTIVDQFMSHDELHKLFSRSHAVLFNYAEHAYKNQSSGVLWLAAQHKLTVISMSNVWLNREAKRLGLKLYEANEQTLHGQLLLVLQQVNAVLNSEPNGTNGYSEALFQDLGDWLFTNYQKPANNQMNINVCIK</sequence>
<name>A0A4R3I806_9GAMM</name>
<dbReference type="Proteomes" id="UP000295793">
    <property type="component" value="Unassembled WGS sequence"/>
</dbReference>
<organism evidence="1 2">
    <name type="scientific">Reinekea marinisedimentorum</name>
    <dbReference type="NCBI Taxonomy" id="230495"/>
    <lineage>
        <taxon>Bacteria</taxon>
        <taxon>Pseudomonadati</taxon>
        <taxon>Pseudomonadota</taxon>
        <taxon>Gammaproteobacteria</taxon>
        <taxon>Oceanospirillales</taxon>
        <taxon>Saccharospirillaceae</taxon>
        <taxon>Reinekea</taxon>
    </lineage>
</organism>
<protein>
    <recommendedName>
        <fullName evidence="3">Glycosyltransferase involved in cell wall biosynthesis</fullName>
    </recommendedName>
</protein>
<evidence type="ECO:0000313" key="2">
    <source>
        <dbReference type="Proteomes" id="UP000295793"/>
    </source>
</evidence>
<accession>A0A4R3I806</accession>
<dbReference type="AlphaFoldDB" id="A0A4R3I806"/>
<keyword evidence="2" id="KW-1185">Reference proteome</keyword>
<proteinExistence type="predicted"/>
<evidence type="ECO:0008006" key="3">
    <source>
        <dbReference type="Google" id="ProtNLM"/>
    </source>
</evidence>